<name>A0A1B1AL20_9PROT</name>
<accession>A0A1B1AL20</accession>
<dbReference type="EMBL" id="CP013244">
    <property type="protein sequence ID" value="ANP47278.1"/>
    <property type="molecule type" value="Genomic_DNA"/>
</dbReference>
<dbReference type="InterPro" id="IPR035965">
    <property type="entry name" value="PAS-like_dom_sf"/>
</dbReference>
<evidence type="ECO:0000259" key="1">
    <source>
        <dbReference type="PROSITE" id="PS50113"/>
    </source>
</evidence>
<dbReference type="KEGG" id="cbot:ATE48_15810"/>
<dbReference type="OrthoDB" id="9814202at2"/>
<dbReference type="NCBIfam" id="TIGR00229">
    <property type="entry name" value="sensory_box"/>
    <property type="match status" value="1"/>
</dbReference>
<evidence type="ECO:0000313" key="2">
    <source>
        <dbReference type="EMBL" id="ANP47278.1"/>
    </source>
</evidence>
<dbReference type="STRING" id="1759059.ATE48_15810"/>
<dbReference type="InterPro" id="IPR013656">
    <property type="entry name" value="PAS_4"/>
</dbReference>
<protein>
    <recommendedName>
        <fullName evidence="1">PAC domain-containing protein</fullName>
    </recommendedName>
</protein>
<dbReference type="RefSeq" id="WP_066773135.1">
    <property type="nucleotide sequence ID" value="NZ_CP013244.1"/>
</dbReference>
<dbReference type="PROSITE" id="PS50113">
    <property type="entry name" value="PAC"/>
    <property type="match status" value="1"/>
</dbReference>
<dbReference type="AlphaFoldDB" id="A0A1B1AL20"/>
<dbReference type="CDD" id="cd00130">
    <property type="entry name" value="PAS"/>
    <property type="match status" value="1"/>
</dbReference>
<reference evidence="2 3" key="1">
    <citation type="submission" date="2015-11" db="EMBL/GenBank/DDBJ databases">
        <title>Whole-Genome Sequence of Candidatus Oderbacter manganicum from the National Park Lower Oder Valley, Germany.</title>
        <authorList>
            <person name="Braun B."/>
            <person name="Liere K."/>
            <person name="Szewzyk U."/>
        </authorList>
    </citation>
    <scope>NUCLEOTIDE SEQUENCE [LARGE SCALE GENOMIC DNA]</scope>
    <source>
        <strain evidence="2 3">OTSz_A_272</strain>
    </source>
</reference>
<dbReference type="Pfam" id="PF08448">
    <property type="entry name" value="PAS_4"/>
    <property type="match status" value="1"/>
</dbReference>
<evidence type="ECO:0000313" key="3">
    <source>
        <dbReference type="Proteomes" id="UP000092498"/>
    </source>
</evidence>
<organism evidence="2 3">
    <name type="scientific">Candidatus Viadribacter manganicus</name>
    <dbReference type="NCBI Taxonomy" id="1759059"/>
    <lineage>
        <taxon>Bacteria</taxon>
        <taxon>Pseudomonadati</taxon>
        <taxon>Pseudomonadota</taxon>
        <taxon>Alphaproteobacteria</taxon>
        <taxon>Hyphomonadales</taxon>
        <taxon>Hyphomonadaceae</taxon>
        <taxon>Candidatus Viadribacter</taxon>
    </lineage>
</organism>
<gene>
    <name evidence="2" type="ORF">ATE48_15810</name>
</gene>
<sequence>MINSLPPEVLVQVLDALPVRIFWKDRESRFLGCNQRFCDDAGVADPRQFIGKSDFFFYHPDQARAFRDADAEVLFSGVPKLGIEEKLTRADGTIVWLETNKLPLKDEAGNVIGVLGMYHEITERKLAEEERCRVCLRGAAAA</sequence>
<dbReference type="InterPro" id="IPR000014">
    <property type="entry name" value="PAS"/>
</dbReference>
<dbReference type="InParanoid" id="A0A1B1AL20"/>
<feature type="domain" description="PAC" evidence="1">
    <location>
        <begin position="81"/>
        <end position="133"/>
    </location>
</feature>
<proteinExistence type="predicted"/>
<dbReference type="SUPFAM" id="SSF55785">
    <property type="entry name" value="PYP-like sensor domain (PAS domain)"/>
    <property type="match status" value="1"/>
</dbReference>
<keyword evidence="3" id="KW-1185">Reference proteome</keyword>
<dbReference type="Proteomes" id="UP000092498">
    <property type="component" value="Chromosome"/>
</dbReference>
<dbReference type="InterPro" id="IPR000700">
    <property type="entry name" value="PAS-assoc_C"/>
</dbReference>
<dbReference type="Gene3D" id="3.30.450.20">
    <property type="entry name" value="PAS domain"/>
    <property type="match status" value="1"/>
</dbReference>